<dbReference type="Proteomes" id="UP001469553">
    <property type="component" value="Unassembled WGS sequence"/>
</dbReference>
<dbReference type="EMBL" id="JAHRIP010084821">
    <property type="protein sequence ID" value="MEQ2313655.1"/>
    <property type="molecule type" value="Genomic_DNA"/>
</dbReference>
<comment type="caution">
    <text evidence="1">The sequence shown here is derived from an EMBL/GenBank/DDBJ whole genome shotgun (WGS) entry which is preliminary data.</text>
</comment>
<reference evidence="1 2" key="1">
    <citation type="submission" date="2021-06" db="EMBL/GenBank/DDBJ databases">
        <authorList>
            <person name="Palmer J.M."/>
        </authorList>
    </citation>
    <scope>NUCLEOTIDE SEQUENCE [LARGE SCALE GENOMIC DNA]</scope>
    <source>
        <strain evidence="1 2">AS_MEX2019</strain>
        <tissue evidence="1">Muscle</tissue>
    </source>
</reference>
<proteinExistence type="predicted"/>
<organism evidence="1 2">
    <name type="scientific">Ameca splendens</name>
    <dbReference type="NCBI Taxonomy" id="208324"/>
    <lineage>
        <taxon>Eukaryota</taxon>
        <taxon>Metazoa</taxon>
        <taxon>Chordata</taxon>
        <taxon>Craniata</taxon>
        <taxon>Vertebrata</taxon>
        <taxon>Euteleostomi</taxon>
        <taxon>Actinopterygii</taxon>
        <taxon>Neopterygii</taxon>
        <taxon>Teleostei</taxon>
        <taxon>Neoteleostei</taxon>
        <taxon>Acanthomorphata</taxon>
        <taxon>Ovalentaria</taxon>
        <taxon>Atherinomorphae</taxon>
        <taxon>Cyprinodontiformes</taxon>
        <taxon>Goodeidae</taxon>
        <taxon>Ameca</taxon>
    </lineage>
</organism>
<protein>
    <submittedName>
        <fullName evidence="1">Uncharacterized protein</fullName>
    </submittedName>
</protein>
<name>A0ABV1A784_9TELE</name>
<accession>A0ABV1A784</accession>
<gene>
    <name evidence="1" type="ORF">AMECASPLE_004307</name>
</gene>
<sequence length="105" mass="11790">MQTTGFTLPKLIGQLFLHINVVFRRIQAFLSENKKSPPNSSVTTHSVIFERRFGSKTQGFRISGSVTEPKPCSSLHMHVKCAKFYQNVMVLSALHSLTQSNPQNV</sequence>
<keyword evidence="2" id="KW-1185">Reference proteome</keyword>
<evidence type="ECO:0000313" key="2">
    <source>
        <dbReference type="Proteomes" id="UP001469553"/>
    </source>
</evidence>
<evidence type="ECO:0000313" key="1">
    <source>
        <dbReference type="EMBL" id="MEQ2313655.1"/>
    </source>
</evidence>